<sequence length="393" mass="43698">MAVCKSRSLMAFPSTHSQHPSTSCHNSHYAPLAQQETQPDKPIGYGAFGVVWSVTDPRNGKRVALKKMPNVFQSLTSSKRAYRELKMLCFFSHNNVLSALDIVHPGHIDFFQEIHIVSELMQSDLHKIIVSPQPLSSDHVKVFLYQILRGLKYLHSAGILHRDIKPGNLLVNGNCLLKICDFGLARLEEPHESAVMTQEVVTQYYRAPELLAGATNYGQAVDVWSVGCIFAELLSRNILFQAQSPVQQLNLIIDLLGTPSLDDLCRAGASEGATKYILQKGHKAPALASLYNLSNQATHEAVHLLCRMLVFDPVNFEPVCQSTFDDSYETNLYTISRVKESLYKFITDRHQNTIPLCINVASPSFRSFQSSGVAPQPEQQSSPQLCGPCQTLC</sequence>
<dbReference type="FunFam" id="3.30.200.20:FF:000961">
    <property type="entry name" value="Mitogen-activated protein kinase"/>
    <property type="match status" value="1"/>
</dbReference>
<comment type="catalytic activity">
    <reaction evidence="7">
        <text>L-seryl-[protein] + ATP = O-phospho-L-seryl-[protein] + ADP + H(+)</text>
        <dbReference type="Rhea" id="RHEA:17989"/>
        <dbReference type="Rhea" id="RHEA-COMP:9863"/>
        <dbReference type="Rhea" id="RHEA-COMP:11604"/>
        <dbReference type="ChEBI" id="CHEBI:15378"/>
        <dbReference type="ChEBI" id="CHEBI:29999"/>
        <dbReference type="ChEBI" id="CHEBI:30616"/>
        <dbReference type="ChEBI" id="CHEBI:83421"/>
        <dbReference type="ChEBI" id="CHEBI:456216"/>
        <dbReference type="EC" id="2.7.11.24"/>
    </reaction>
</comment>
<dbReference type="PANTHER" id="PTHR24055">
    <property type="entry name" value="MITOGEN-ACTIVATED PROTEIN KINASE"/>
    <property type="match status" value="1"/>
</dbReference>
<dbReference type="FunFam" id="1.10.510.10:FF:002455">
    <property type="match status" value="1"/>
</dbReference>
<accession>A0A2B4RU53</accession>
<dbReference type="InterPro" id="IPR011009">
    <property type="entry name" value="Kinase-like_dom_sf"/>
</dbReference>
<dbReference type="InterPro" id="IPR008271">
    <property type="entry name" value="Ser/Thr_kinase_AS"/>
</dbReference>
<keyword evidence="13" id="KW-1185">Reference proteome</keyword>
<dbReference type="InterPro" id="IPR050117">
    <property type="entry name" value="MAPK"/>
</dbReference>
<dbReference type="SMART" id="SM00220">
    <property type="entry name" value="S_TKc"/>
    <property type="match status" value="1"/>
</dbReference>
<proteinExistence type="inferred from homology"/>
<dbReference type="SUPFAM" id="SSF56112">
    <property type="entry name" value="Protein kinase-like (PK-like)"/>
    <property type="match status" value="1"/>
</dbReference>
<dbReference type="EMBL" id="LSMT01000307">
    <property type="protein sequence ID" value="PFX20696.1"/>
    <property type="molecule type" value="Genomic_DNA"/>
</dbReference>
<evidence type="ECO:0000313" key="13">
    <source>
        <dbReference type="Proteomes" id="UP000225706"/>
    </source>
</evidence>
<dbReference type="PROSITE" id="PS50011">
    <property type="entry name" value="PROTEIN_KINASE_DOM"/>
    <property type="match status" value="1"/>
</dbReference>
<comment type="activity regulation">
    <text evidence="10">Activated by threonine and tyrosine phosphorylation.</text>
</comment>
<dbReference type="PROSITE" id="PS01351">
    <property type="entry name" value="MAPK"/>
    <property type="match status" value="1"/>
</dbReference>
<evidence type="ECO:0000256" key="3">
    <source>
        <dbReference type="ARBA" id="ARBA00022741"/>
    </source>
</evidence>
<organism evidence="12 13">
    <name type="scientific">Stylophora pistillata</name>
    <name type="common">Smooth cauliflower coral</name>
    <dbReference type="NCBI Taxonomy" id="50429"/>
    <lineage>
        <taxon>Eukaryota</taxon>
        <taxon>Metazoa</taxon>
        <taxon>Cnidaria</taxon>
        <taxon>Anthozoa</taxon>
        <taxon>Hexacorallia</taxon>
        <taxon>Scleractinia</taxon>
        <taxon>Astrocoeniina</taxon>
        <taxon>Pocilloporidae</taxon>
        <taxon>Stylophora</taxon>
    </lineage>
</organism>
<comment type="caution">
    <text evidence="12">The sequence shown here is derived from an EMBL/GenBank/DDBJ whole genome shotgun (WGS) entry which is preliminary data.</text>
</comment>
<protein>
    <recommendedName>
        <fullName evidence="10">Mitogen-activated protein kinase</fullName>
        <ecNumber evidence="10">2.7.11.24</ecNumber>
    </recommendedName>
</protein>
<evidence type="ECO:0000256" key="7">
    <source>
        <dbReference type="ARBA" id="ARBA00048312"/>
    </source>
</evidence>
<comment type="cofactor">
    <cofactor evidence="10">
        <name>Mg(2+)</name>
        <dbReference type="ChEBI" id="CHEBI:18420"/>
    </cofactor>
</comment>
<reference evidence="13" key="1">
    <citation type="journal article" date="2017" name="bioRxiv">
        <title>Comparative analysis of the genomes of Stylophora pistillata and Acropora digitifera provides evidence for extensive differences between species of corals.</title>
        <authorList>
            <person name="Voolstra C.R."/>
            <person name="Li Y."/>
            <person name="Liew Y.J."/>
            <person name="Baumgarten S."/>
            <person name="Zoccola D."/>
            <person name="Flot J.-F."/>
            <person name="Tambutte S."/>
            <person name="Allemand D."/>
            <person name="Aranda M."/>
        </authorList>
    </citation>
    <scope>NUCLEOTIDE SEQUENCE [LARGE SCALE GENOMIC DNA]</scope>
</reference>
<dbReference type="Gene3D" id="3.30.200.20">
    <property type="entry name" value="Phosphorylase Kinase, domain 1"/>
    <property type="match status" value="1"/>
</dbReference>
<dbReference type="InterPro" id="IPR000719">
    <property type="entry name" value="Prot_kinase_dom"/>
</dbReference>
<dbReference type="InterPro" id="IPR003527">
    <property type="entry name" value="MAP_kinase_CS"/>
</dbReference>
<dbReference type="InterPro" id="IPR017441">
    <property type="entry name" value="Protein_kinase_ATP_BS"/>
</dbReference>
<dbReference type="Pfam" id="PF00069">
    <property type="entry name" value="Pkinase"/>
    <property type="match status" value="1"/>
</dbReference>
<evidence type="ECO:0000256" key="5">
    <source>
        <dbReference type="ARBA" id="ARBA00022840"/>
    </source>
</evidence>
<dbReference type="Gene3D" id="1.10.510.10">
    <property type="entry name" value="Transferase(Phosphotransferase) domain 1"/>
    <property type="match status" value="1"/>
</dbReference>
<dbReference type="OrthoDB" id="192887at2759"/>
<dbReference type="PROSITE" id="PS00108">
    <property type="entry name" value="PROTEIN_KINASE_ST"/>
    <property type="match status" value="1"/>
</dbReference>
<dbReference type="EC" id="2.7.11.24" evidence="10"/>
<feature type="domain" description="Protein kinase" evidence="11">
    <location>
        <begin position="37"/>
        <end position="329"/>
    </location>
</feature>
<name>A0A2B4RU53_STYPI</name>
<comment type="similarity">
    <text evidence="10">Belongs to the protein kinase superfamily. Ser/Thr protein kinase family. MAP kinase subfamily.</text>
</comment>
<dbReference type="GO" id="GO:0004707">
    <property type="term" value="F:MAP kinase activity"/>
    <property type="evidence" value="ECO:0007669"/>
    <property type="project" value="UniProtKB-EC"/>
</dbReference>
<evidence type="ECO:0000256" key="9">
    <source>
        <dbReference type="RuleBase" id="RU000304"/>
    </source>
</evidence>
<comment type="catalytic activity">
    <reaction evidence="6 10">
        <text>L-threonyl-[protein] + ATP = O-phospho-L-threonyl-[protein] + ADP + H(+)</text>
        <dbReference type="Rhea" id="RHEA:46608"/>
        <dbReference type="Rhea" id="RHEA-COMP:11060"/>
        <dbReference type="Rhea" id="RHEA-COMP:11605"/>
        <dbReference type="ChEBI" id="CHEBI:15378"/>
        <dbReference type="ChEBI" id="CHEBI:30013"/>
        <dbReference type="ChEBI" id="CHEBI:30616"/>
        <dbReference type="ChEBI" id="CHEBI:61977"/>
        <dbReference type="ChEBI" id="CHEBI:456216"/>
        <dbReference type="EC" id="2.7.11.24"/>
    </reaction>
</comment>
<keyword evidence="4 10" id="KW-0418">Kinase</keyword>
<feature type="binding site" evidence="8">
    <location>
        <position position="66"/>
    </location>
    <ligand>
        <name>ATP</name>
        <dbReference type="ChEBI" id="CHEBI:30616"/>
    </ligand>
</feature>
<dbReference type="GO" id="GO:0005524">
    <property type="term" value="F:ATP binding"/>
    <property type="evidence" value="ECO:0007669"/>
    <property type="project" value="UniProtKB-UniRule"/>
</dbReference>
<evidence type="ECO:0000256" key="10">
    <source>
        <dbReference type="RuleBase" id="RU361165"/>
    </source>
</evidence>
<dbReference type="PROSITE" id="PS00107">
    <property type="entry name" value="PROTEIN_KINASE_ATP"/>
    <property type="match status" value="1"/>
</dbReference>
<keyword evidence="2 10" id="KW-0808">Transferase</keyword>
<evidence type="ECO:0000256" key="8">
    <source>
        <dbReference type="PROSITE-ProRule" id="PRU10141"/>
    </source>
</evidence>
<keyword evidence="1 9" id="KW-0723">Serine/threonine-protein kinase</keyword>
<dbReference type="AlphaFoldDB" id="A0A2B4RU53"/>
<keyword evidence="10" id="KW-0460">Magnesium</keyword>
<evidence type="ECO:0000259" key="11">
    <source>
        <dbReference type="PROSITE" id="PS50011"/>
    </source>
</evidence>
<dbReference type="STRING" id="50429.A0A2B4RU53"/>
<evidence type="ECO:0000313" key="12">
    <source>
        <dbReference type="EMBL" id="PFX20696.1"/>
    </source>
</evidence>
<keyword evidence="5 8" id="KW-0067">ATP-binding</keyword>
<gene>
    <name evidence="12" type="primary">NLK</name>
    <name evidence="12" type="ORF">AWC38_SpisGene14846</name>
</gene>
<dbReference type="GO" id="GO:0106310">
    <property type="term" value="F:protein serine kinase activity"/>
    <property type="evidence" value="ECO:0007669"/>
    <property type="project" value="RHEA"/>
</dbReference>
<evidence type="ECO:0000256" key="6">
    <source>
        <dbReference type="ARBA" id="ARBA00047592"/>
    </source>
</evidence>
<evidence type="ECO:0000256" key="2">
    <source>
        <dbReference type="ARBA" id="ARBA00022679"/>
    </source>
</evidence>
<dbReference type="Proteomes" id="UP000225706">
    <property type="component" value="Unassembled WGS sequence"/>
</dbReference>
<keyword evidence="3 8" id="KW-0547">Nucleotide-binding</keyword>
<evidence type="ECO:0000256" key="1">
    <source>
        <dbReference type="ARBA" id="ARBA00022527"/>
    </source>
</evidence>
<evidence type="ECO:0000256" key="4">
    <source>
        <dbReference type="ARBA" id="ARBA00022777"/>
    </source>
</evidence>